<organism evidence="1 2">
    <name type="scientific">Panagrolaimus sp. PS1159</name>
    <dbReference type="NCBI Taxonomy" id="55785"/>
    <lineage>
        <taxon>Eukaryota</taxon>
        <taxon>Metazoa</taxon>
        <taxon>Ecdysozoa</taxon>
        <taxon>Nematoda</taxon>
        <taxon>Chromadorea</taxon>
        <taxon>Rhabditida</taxon>
        <taxon>Tylenchina</taxon>
        <taxon>Panagrolaimomorpha</taxon>
        <taxon>Panagrolaimoidea</taxon>
        <taxon>Panagrolaimidae</taxon>
        <taxon>Panagrolaimus</taxon>
    </lineage>
</organism>
<evidence type="ECO:0000313" key="1">
    <source>
        <dbReference type="Proteomes" id="UP000887580"/>
    </source>
</evidence>
<evidence type="ECO:0000313" key="2">
    <source>
        <dbReference type="WBParaSite" id="PS1159_v2.g9440.t1"/>
    </source>
</evidence>
<protein>
    <submittedName>
        <fullName evidence="2">Phlebovirus glycoprotein G2 fusion domain-containing protein</fullName>
    </submittedName>
</protein>
<sequence length="221" mass="24471">MESLQSYSNINIFTNCTILNTKFATDYRRIAVTDVSAPGQQIPGTILESKTNCVYQADQLQKLFNNGDQLLPVQIADTTFEGWERIVRAMYTTPIAIQIQMQIHNLTVITALANSKCSVKFNKIIGCYNCNAGAEVQATCKSDFSPAIKCNPEGNTEILNFHFQQSKIDVTCKVQCGNSESESQLQGDLAYVGHNIHSSYHLIAAEEMHASLSLDFNFLAS</sequence>
<proteinExistence type="predicted"/>
<dbReference type="Proteomes" id="UP000887580">
    <property type="component" value="Unplaced"/>
</dbReference>
<accession>A0AC35GWJ7</accession>
<dbReference type="WBParaSite" id="PS1159_v2.g9440.t1">
    <property type="protein sequence ID" value="PS1159_v2.g9440.t1"/>
    <property type="gene ID" value="PS1159_v2.g9440"/>
</dbReference>
<name>A0AC35GWJ7_9BILA</name>
<reference evidence="2" key="1">
    <citation type="submission" date="2022-11" db="UniProtKB">
        <authorList>
            <consortium name="WormBaseParasite"/>
        </authorList>
    </citation>
    <scope>IDENTIFICATION</scope>
</reference>